<keyword evidence="3" id="KW-1185">Reference proteome</keyword>
<reference evidence="2 3" key="1">
    <citation type="submission" date="2024-08" db="EMBL/GenBank/DDBJ databases">
        <title>Insights into the chromosomal genome structure of Flemingia macrophylla.</title>
        <authorList>
            <person name="Ding Y."/>
            <person name="Zhao Y."/>
            <person name="Bi W."/>
            <person name="Wu M."/>
            <person name="Zhao G."/>
            <person name="Gong Y."/>
            <person name="Li W."/>
            <person name="Zhang P."/>
        </authorList>
    </citation>
    <scope>NUCLEOTIDE SEQUENCE [LARGE SCALE GENOMIC DNA]</scope>
    <source>
        <strain evidence="2">DYQJB</strain>
        <tissue evidence="2">Leaf</tissue>
    </source>
</reference>
<dbReference type="Pfam" id="PF17919">
    <property type="entry name" value="RT_RNaseH_2"/>
    <property type="match status" value="1"/>
</dbReference>
<evidence type="ECO:0000259" key="1">
    <source>
        <dbReference type="Pfam" id="PF17919"/>
    </source>
</evidence>
<gene>
    <name evidence="2" type="ORF">Fmac_024600</name>
</gene>
<name>A0ABD1LPU3_9FABA</name>
<dbReference type="EMBL" id="JBGMDY010000008">
    <property type="protein sequence ID" value="KAL2325542.1"/>
    <property type="molecule type" value="Genomic_DNA"/>
</dbReference>
<organism evidence="2 3">
    <name type="scientific">Flemingia macrophylla</name>
    <dbReference type="NCBI Taxonomy" id="520843"/>
    <lineage>
        <taxon>Eukaryota</taxon>
        <taxon>Viridiplantae</taxon>
        <taxon>Streptophyta</taxon>
        <taxon>Embryophyta</taxon>
        <taxon>Tracheophyta</taxon>
        <taxon>Spermatophyta</taxon>
        <taxon>Magnoliopsida</taxon>
        <taxon>eudicotyledons</taxon>
        <taxon>Gunneridae</taxon>
        <taxon>Pentapetalae</taxon>
        <taxon>rosids</taxon>
        <taxon>fabids</taxon>
        <taxon>Fabales</taxon>
        <taxon>Fabaceae</taxon>
        <taxon>Papilionoideae</taxon>
        <taxon>50 kb inversion clade</taxon>
        <taxon>NPAAA clade</taxon>
        <taxon>indigoferoid/millettioid clade</taxon>
        <taxon>Phaseoleae</taxon>
        <taxon>Flemingia</taxon>
    </lineage>
</organism>
<dbReference type="PANTHER" id="PTHR33064">
    <property type="entry name" value="POL PROTEIN"/>
    <property type="match status" value="1"/>
</dbReference>
<dbReference type="PANTHER" id="PTHR33064:SF37">
    <property type="entry name" value="RIBONUCLEASE H"/>
    <property type="match status" value="1"/>
</dbReference>
<sequence length="78" mass="8852">MHLNQFTWPTPTVEAFTKLKNKIRTAPVLKLPDFSVPFVEETDAFPVAIDGVFPQEAQPIAFSKKCFCLTMQTAFVYL</sequence>
<comment type="caution">
    <text evidence="2">The sequence shown here is derived from an EMBL/GenBank/DDBJ whole genome shotgun (WGS) entry which is preliminary data.</text>
</comment>
<proteinExistence type="predicted"/>
<evidence type="ECO:0000313" key="2">
    <source>
        <dbReference type="EMBL" id="KAL2325542.1"/>
    </source>
</evidence>
<feature type="domain" description="Reverse transcriptase/retrotransposon-derived protein RNase H-like" evidence="1">
    <location>
        <begin position="8"/>
        <end position="62"/>
    </location>
</feature>
<dbReference type="InterPro" id="IPR051320">
    <property type="entry name" value="Viral_Replic_Matur_Polypro"/>
</dbReference>
<protein>
    <recommendedName>
        <fullName evidence="1">Reverse transcriptase/retrotransposon-derived protein RNase H-like domain-containing protein</fullName>
    </recommendedName>
</protein>
<dbReference type="Proteomes" id="UP001603857">
    <property type="component" value="Unassembled WGS sequence"/>
</dbReference>
<evidence type="ECO:0000313" key="3">
    <source>
        <dbReference type="Proteomes" id="UP001603857"/>
    </source>
</evidence>
<accession>A0ABD1LPU3</accession>
<dbReference type="InterPro" id="IPR041577">
    <property type="entry name" value="RT_RNaseH_2"/>
</dbReference>
<dbReference type="InterPro" id="IPR043502">
    <property type="entry name" value="DNA/RNA_pol_sf"/>
</dbReference>
<dbReference type="AlphaFoldDB" id="A0ABD1LPU3"/>
<dbReference type="SUPFAM" id="SSF56672">
    <property type="entry name" value="DNA/RNA polymerases"/>
    <property type="match status" value="1"/>
</dbReference>